<dbReference type="EMBL" id="WIXP02000004">
    <property type="protein sequence ID" value="KAF6212051.1"/>
    <property type="molecule type" value="Genomic_DNA"/>
</dbReference>
<evidence type="ECO:0000256" key="1">
    <source>
        <dbReference type="SAM" id="MobiDB-lite"/>
    </source>
</evidence>
<feature type="signal peptide" evidence="2">
    <location>
        <begin position="1"/>
        <end position="15"/>
    </location>
</feature>
<keyword evidence="4" id="KW-1185">Reference proteome</keyword>
<proteinExistence type="predicted"/>
<accession>A0A8S9XUR4</accession>
<evidence type="ECO:0000313" key="4">
    <source>
        <dbReference type="Proteomes" id="UP000466442"/>
    </source>
</evidence>
<dbReference type="Proteomes" id="UP000466442">
    <property type="component" value="Unassembled WGS sequence"/>
</dbReference>
<reference evidence="3" key="1">
    <citation type="journal article" date="2021" name="Mol. Ecol. Resour.">
        <title>Apolygus lucorum genome provides insights into omnivorousness and mesophyll feeding.</title>
        <authorList>
            <person name="Liu Y."/>
            <person name="Liu H."/>
            <person name="Wang H."/>
            <person name="Huang T."/>
            <person name="Liu B."/>
            <person name="Yang B."/>
            <person name="Yin L."/>
            <person name="Li B."/>
            <person name="Zhang Y."/>
            <person name="Zhang S."/>
            <person name="Jiang F."/>
            <person name="Zhang X."/>
            <person name="Ren Y."/>
            <person name="Wang B."/>
            <person name="Wang S."/>
            <person name="Lu Y."/>
            <person name="Wu K."/>
            <person name="Fan W."/>
            <person name="Wang G."/>
        </authorList>
    </citation>
    <scope>NUCLEOTIDE SEQUENCE</scope>
    <source>
        <strain evidence="3">12Hb</strain>
    </source>
</reference>
<evidence type="ECO:0000313" key="3">
    <source>
        <dbReference type="EMBL" id="KAF6212051.1"/>
    </source>
</evidence>
<evidence type="ECO:0000256" key="2">
    <source>
        <dbReference type="SAM" id="SignalP"/>
    </source>
</evidence>
<feature type="chain" id="PRO_5035898603" evidence="2">
    <location>
        <begin position="16"/>
        <end position="160"/>
    </location>
</feature>
<sequence>MWWIFMALLLVGAEARKHSDDEDDEEEDLDEIKANEAYIKIPLLEYEVHDKRVLMDALKSLSSNTEHIKVIKIESSVGLTLLTTNYRALYIDENDRVCEMYWRQSYLLGLRIINRNCKKKKSYYKIRPKKPKKVKKPEQPGTKKNSRELKDQSESLEMPF</sequence>
<name>A0A8S9XUR4_APOLU</name>
<dbReference type="AlphaFoldDB" id="A0A8S9XUR4"/>
<organism evidence="3 4">
    <name type="scientific">Apolygus lucorum</name>
    <name type="common">Small green plant bug</name>
    <name type="synonym">Lygocoris lucorum</name>
    <dbReference type="NCBI Taxonomy" id="248454"/>
    <lineage>
        <taxon>Eukaryota</taxon>
        <taxon>Metazoa</taxon>
        <taxon>Ecdysozoa</taxon>
        <taxon>Arthropoda</taxon>
        <taxon>Hexapoda</taxon>
        <taxon>Insecta</taxon>
        <taxon>Pterygota</taxon>
        <taxon>Neoptera</taxon>
        <taxon>Paraneoptera</taxon>
        <taxon>Hemiptera</taxon>
        <taxon>Heteroptera</taxon>
        <taxon>Panheteroptera</taxon>
        <taxon>Cimicomorpha</taxon>
        <taxon>Miridae</taxon>
        <taxon>Mirini</taxon>
        <taxon>Apolygus</taxon>
    </lineage>
</organism>
<gene>
    <name evidence="3" type="ORF">GE061_012569</name>
</gene>
<keyword evidence="2" id="KW-0732">Signal</keyword>
<comment type="caution">
    <text evidence="3">The sequence shown here is derived from an EMBL/GenBank/DDBJ whole genome shotgun (WGS) entry which is preliminary data.</text>
</comment>
<protein>
    <submittedName>
        <fullName evidence="3">Uncharacterized protein</fullName>
    </submittedName>
</protein>
<feature type="region of interest" description="Disordered" evidence="1">
    <location>
        <begin position="128"/>
        <end position="160"/>
    </location>
</feature>